<sequence>MEEEGVVGGDEAQDIAKAVVLLSASWSSVNTCHVFAISFFTLGTFAQDAFRLIRDVQNGTLDDLIIIHEDLCTVVFNTVSAYSLWFVLHWFTYGAGVVVHIILTSEELLDNNQTLSVKVYISCLLVCYLYVFALPCFCAARITSSCAGVYEKINCTTSEDWNAGHPFRDRHNIALFISYAKDRRCGFKVG</sequence>
<dbReference type="EMBL" id="MU827782">
    <property type="protein sequence ID" value="KAJ7336691.1"/>
    <property type="molecule type" value="Genomic_DNA"/>
</dbReference>
<accession>A0A9W9YE34</accession>
<proteinExistence type="predicted"/>
<keyword evidence="1" id="KW-0812">Transmembrane</keyword>
<organism evidence="2 3">
    <name type="scientific">Desmophyllum pertusum</name>
    <dbReference type="NCBI Taxonomy" id="174260"/>
    <lineage>
        <taxon>Eukaryota</taxon>
        <taxon>Metazoa</taxon>
        <taxon>Cnidaria</taxon>
        <taxon>Anthozoa</taxon>
        <taxon>Hexacorallia</taxon>
        <taxon>Scleractinia</taxon>
        <taxon>Caryophylliina</taxon>
        <taxon>Caryophylliidae</taxon>
        <taxon>Desmophyllum</taxon>
    </lineage>
</organism>
<keyword evidence="1" id="KW-0472">Membrane</keyword>
<evidence type="ECO:0000256" key="1">
    <source>
        <dbReference type="SAM" id="Phobius"/>
    </source>
</evidence>
<comment type="caution">
    <text evidence="2">The sequence shown here is derived from an EMBL/GenBank/DDBJ whole genome shotgun (WGS) entry which is preliminary data.</text>
</comment>
<gene>
    <name evidence="2" type="ORF">OS493_011913</name>
</gene>
<keyword evidence="3" id="KW-1185">Reference proteome</keyword>
<dbReference type="Proteomes" id="UP001163046">
    <property type="component" value="Unassembled WGS sequence"/>
</dbReference>
<dbReference type="OrthoDB" id="5968746at2759"/>
<evidence type="ECO:0000313" key="2">
    <source>
        <dbReference type="EMBL" id="KAJ7336691.1"/>
    </source>
</evidence>
<feature type="transmembrane region" description="Helical" evidence="1">
    <location>
        <begin position="84"/>
        <end position="103"/>
    </location>
</feature>
<evidence type="ECO:0000313" key="3">
    <source>
        <dbReference type="Proteomes" id="UP001163046"/>
    </source>
</evidence>
<keyword evidence="1" id="KW-1133">Transmembrane helix</keyword>
<dbReference type="AlphaFoldDB" id="A0A9W9YE34"/>
<feature type="transmembrane region" description="Helical" evidence="1">
    <location>
        <begin position="115"/>
        <end position="134"/>
    </location>
</feature>
<name>A0A9W9YE34_9CNID</name>
<protein>
    <submittedName>
        <fullName evidence="2">Uncharacterized protein</fullName>
    </submittedName>
</protein>
<reference evidence="2" key="1">
    <citation type="submission" date="2023-01" db="EMBL/GenBank/DDBJ databases">
        <title>Genome assembly of the deep-sea coral Lophelia pertusa.</title>
        <authorList>
            <person name="Herrera S."/>
            <person name="Cordes E."/>
        </authorList>
    </citation>
    <scope>NUCLEOTIDE SEQUENCE</scope>
    <source>
        <strain evidence="2">USNM1676648</strain>
        <tissue evidence="2">Polyp</tissue>
    </source>
</reference>